<keyword evidence="1" id="KW-0812">Transmembrane</keyword>
<evidence type="ECO:0008006" key="4">
    <source>
        <dbReference type="Google" id="ProtNLM"/>
    </source>
</evidence>
<feature type="transmembrane region" description="Helical" evidence="1">
    <location>
        <begin position="403"/>
        <end position="422"/>
    </location>
</feature>
<keyword evidence="1" id="KW-1133">Transmembrane helix</keyword>
<feature type="transmembrane region" description="Helical" evidence="1">
    <location>
        <begin position="102"/>
        <end position="122"/>
    </location>
</feature>
<accession>A0A4Y8ZPJ2</accession>
<dbReference type="OrthoDB" id="7390937at2"/>
<feature type="transmembrane region" description="Helical" evidence="1">
    <location>
        <begin position="46"/>
        <end position="62"/>
    </location>
</feature>
<gene>
    <name evidence="2" type="ORF">E2493_12095</name>
</gene>
<evidence type="ECO:0000313" key="3">
    <source>
        <dbReference type="Proteomes" id="UP000298213"/>
    </source>
</evidence>
<reference evidence="2 3" key="1">
    <citation type="submission" date="2019-03" db="EMBL/GenBank/DDBJ databases">
        <title>Genome sequence of Sphingomonas sp. 17J27-24.</title>
        <authorList>
            <person name="Kim M."/>
            <person name="Maeng S."/>
            <person name="Sathiyaraj S."/>
        </authorList>
    </citation>
    <scope>NUCLEOTIDE SEQUENCE [LARGE SCALE GENOMIC DNA]</scope>
    <source>
        <strain evidence="2 3">17J27-24</strain>
    </source>
</reference>
<keyword evidence="1" id="KW-0472">Membrane</keyword>
<name>A0A4Y8ZPJ2_9SPHN</name>
<keyword evidence="3" id="KW-1185">Reference proteome</keyword>
<organism evidence="2 3">
    <name type="scientific">Sphingomonas parva</name>
    <dbReference type="NCBI Taxonomy" id="2555898"/>
    <lineage>
        <taxon>Bacteria</taxon>
        <taxon>Pseudomonadati</taxon>
        <taxon>Pseudomonadota</taxon>
        <taxon>Alphaproteobacteria</taxon>
        <taxon>Sphingomonadales</taxon>
        <taxon>Sphingomonadaceae</taxon>
        <taxon>Sphingomonas</taxon>
    </lineage>
</organism>
<dbReference type="EMBL" id="SPDV01000021">
    <property type="protein sequence ID" value="TFI57931.1"/>
    <property type="molecule type" value="Genomic_DNA"/>
</dbReference>
<dbReference type="Proteomes" id="UP000298213">
    <property type="component" value="Unassembled WGS sequence"/>
</dbReference>
<feature type="transmembrane region" description="Helical" evidence="1">
    <location>
        <begin position="71"/>
        <end position="90"/>
    </location>
</feature>
<proteinExistence type="predicted"/>
<evidence type="ECO:0000313" key="2">
    <source>
        <dbReference type="EMBL" id="TFI57931.1"/>
    </source>
</evidence>
<sequence>MHPRASAEPARLAGLAAAVVLLAAAELLIGASVSLAAGYPRAEAQIFLAARPWLLLLLALIVRRCHLVGRVALFGLFLVAACAAEGLYLLRLGNAAPWPELLRGAAAAAMAIALLDAAFSYVHRALGRPGLAAVVLASAVLLAAPAVRNGWRTAATAVETPRPASRKPDLLLMTALPIGWGEGGAFDPASRPAAAYRLLQEEFSVRPIDTLEPASLDGRLLLLAQPRWLAPAELVALDEWVRAGGRALILTDPLLEWPSELPLGDVRRAPPVGLLGPLLDHWGLGIAGRQADAGGLEDGRRLVLRQAGHLVTSGPACRIVRDYRAECRIGRGVATVIADADLLRDDLWMGGGADGGAREHRRADNPLILADWLDDLAGISRNRARGRVIWAEPGSRPLDAARIVAGGLLLLAAAFAVAALLLRRRAG</sequence>
<feature type="transmembrane region" description="Helical" evidence="1">
    <location>
        <begin position="129"/>
        <end position="147"/>
    </location>
</feature>
<dbReference type="AlphaFoldDB" id="A0A4Y8ZPJ2"/>
<comment type="caution">
    <text evidence="2">The sequence shown here is derived from an EMBL/GenBank/DDBJ whole genome shotgun (WGS) entry which is preliminary data.</text>
</comment>
<dbReference type="RefSeq" id="WP_135087111.1">
    <property type="nucleotide sequence ID" value="NZ_SPDV01000021.1"/>
</dbReference>
<protein>
    <recommendedName>
        <fullName evidence="4">ABC transporter</fullName>
    </recommendedName>
</protein>
<evidence type="ECO:0000256" key="1">
    <source>
        <dbReference type="SAM" id="Phobius"/>
    </source>
</evidence>